<dbReference type="Pfam" id="PF13285">
    <property type="entry name" value="DUF4073"/>
    <property type="match status" value="1"/>
</dbReference>
<dbReference type="InterPro" id="IPR004843">
    <property type="entry name" value="Calcineurin-like_PHP"/>
</dbReference>
<dbReference type="PATRIC" id="fig|1053226.3.peg.1772"/>
<dbReference type="GO" id="GO:0016787">
    <property type="term" value="F:hydrolase activity"/>
    <property type="evidence" value="ECO:0007669"/>
    <property type="project" value="InterPro"/>
</dbReference>
<dbReference type="AlphaFoldDB" id="J8I8E8"/>
<feature type="domain" description="Calcineurin-like phosphoesterase" evidence="2">
    <location>
        <begin position="42"/>
        <end position="255"/>
    </location>
</feature>
<dbReference type="SUPFAM" id="SSF56300">
    <property type="entry name" value="Metallo-dependent phosphatases"/>
    <property type="match status" value="1"/>
</dbReference>
<dbReference type="InterPro" id="IPR029052">
    <property type="entry name" value="Metallo-depent_PP-like"/>
</dbReference>
<dbReference type="InterPro" id="IPR051918">
    <property type="entry name" value="STPP_CPPED1"/>
</dbReference>
<dbReference type="RefSeq" id="WP_002165434.1">
    <property type="nucleotide sequence ID" value="NZ_JH792310.1"/>
</dbReference>
<gene>
    <name evidence="4" type="ORF">IIG_01751</name>
</gene>
<feature type="domain" description="DUF4073" evidence="3">
    <location>
        <begin position="257"/>
        <end position="413"/>
    </location>
</feature>
<dbReference type="Pfam" id="PF00149">
    <property type="entry name" value="Metallophos"/>
    <property type="match status" value="1"/>
</dbReference>
<evidence type="ECO:0000313" key="5">
    <source>
        <dbReference type="Proteomes" id="UP000006960"/>
    </source>
</evidence>
<evidence type="ECO:0000259" key="2">
    <source>
        <dbReference type="Pfam" id="PF00149"/>
    </source>
</evidence>
<accession>J8I8E8</accession>
<comment type="caution">
    <text evidence="4">The sequence shown here is derived from an EMBL/GenBank/DDBJ whole genome shotgun (WGS) entry which is preliminary data.</text>
</comment>
<evidence type="ECO:0000256" key="1">
    <source>
        <dbReference type="SAM" id="SignalP"/>
    </source>
</evidence>
<dbReference type="EMBL" id="AHEU01000008">
    <property type="protein sequence ID" value="EJR36063.1"/>
    <property type="molecule type" value="Genomic_DNA"/>
</dbReference>
<dbReference type="PANTHER" id="PTHR43143:SF1">
    <property type="entry name" value="SERINE_THREONINE-PROTEIN PHOSPHATASE CPPED1"/>
    <property type="match status" value="1"/>
</dbReference>
<proteinExistence type="predicted"/>
<feature type="chain" id="PRO_5039293987" description="Calcineurin-like phosphoesterase domain-containing protein" evidence="1">
    <location>
        <begin position="23"/>
        <end position="416"/>
    </location>
</feature>
<dbReference type="Gene3D" id="3.60.21.10">
    <property type="match status" value="1"/>
</dbReference>
<sequence length="416" mass="47170">MKKVVASLAVMAVLLPTFSMNAEGKEQAQAQAQARKTATLFNVISDIQGDLSDFDHVLKDMNKVTPLSRALIMNGDIMPTGQQSQYDDVKRVLNKNKHPENVWSTVGNHEFYAGKWTADGKLSQNTWPNGVTEETLFNRYLKFSGQDKVYHKKELDGYPLLFLGTEKYMKYHDSKMWDEVYMSDEQLGWLKQNLEEYSQKDKNKPIFIFSHHVLPDTVSGSRQNPYLQDYLNVDKLYDILKDYPQVVFFTSHTHWDLNLPDWAGKKKIEGGDEKGFTVVNTGGIETGWMSAGPNGGEIHAPDGSSFKQGLQVKAYGNDVVVTAYDYKRDKGIKNLLISDAKIAQMAPDVTADDSKNVIVGATEYMEYNIEGTNEWYTYNKANPPKFDGNKIVYVRHKGEMNLEPGLTQLLRFSVNK</sequence>
<name>J8I8E8_BACCE</name>
<keyword evidence="1" id="KW-0732">Signal</keyword>
<dbReference type="Proteomes" id="UP000006960">
    <property type="component" value="Unassembled WGS sequence"/>
</dbReference>
<evidence type="ECO:0000259" key="3">
    <source>
        <dbReference type="Pfam" id="PF13285"/>
    </source>
</evidence>
<evidence type="ECO:0000313" key="4">
    <source>
        <dbReference type="EMBL" id="EJR36063.1"/>
    </source>
</evidence>
<dbReference type="InterPro" id="IPR025142">
    <property type="entry name" value="DUF4073"/>
</dbReference>
<dbReference type="PANTHER" id="PTHR43143">
    <property type="entry name" value="METALLOPHOSPHOESTERASE, CALCINEURIN SUPERFAMILY"/>
    <property type="match status" value="1"/>
</dbReference>
<feature type="signal peptide" evidence="1">
    <location>
        <begin position="1"/>
        <end position="22"/>
    </location>
</feature>
<organism evidence="4 5">
    <name type="scientific">Bacillus cereus VD048</name>
    <dbReference type="NCBI Taxonomy" id="1053226"/>
    <lineage>
        <taxon>Bacteria</taxon>
        <taxon>Bacillati</taxon>
        <taxon>Bacillota</taxon>
        <taxon>Bacilli</taxon>
        <taxon>Bacillales</taxon>
        <taxon>Bacillaceae</taxon>
        <taxon>Bacillus</taxon>
        <taxon>Bacillus cereus group</taxon>
    </lineage>
</organism>
<evidence type="ECO:0008006" key="6">
    <source>
        <dbReference type="Google" id="ProtNLM"/>
    </source>
</evidence>
<protein>
    <recommendedName>
        <fullName evidence="6">Calcineurin-like phosphoesterase domain-containing protein</fullName>
    </recommendedName>
</protein>
<dbReference type="HOGENOM" id="CLU_054708_1_0_9"/>
<reference evidence="4 5" key="1">
    <citation type="submission" date="2012-04" db="EMBL/GenBank/DDBJ databases">
        <title>The Genome Sequence of Bacillus cereus VD048.</title>
        <authorList>
            <consortium name="The Broad Institute Genome Sequencing Platform"/>
            <consortium name="The Broad Institute Genome Sequencing Center for Infectious Disease"/>
            <person name="Feldgarden M."/>
            <person name="Van der Auwera G.A."/>
            <person name="Mahillon J."/>
            <person name="Duprez V."/>
            <person name="Timmery S."/>
            <person name="Mattelet C."/>
            <person name="Dierick K."/>
            <person name="Sun M."/>
            <person name="Yu Z."/>
            <person name="Zhu L."/>
            <person name="Hu X."/>
            <person name="Shank E.B."/>
            <person name="Swiecicka I."/>
            <person name="Hansen B.M."/>
            <person name="Andrup L."/>
            <person name="Young S.K."/>
            <person name="Zeng Q."/>
            <person name="Gargeya S."/>
            <person name="Fitzgerald M."/>
            <person name="Haas B."/>
            <person name="Abouelleil A."/>
            <person name="Alvarado L."/>
            <person name="Arachchi H.M."/>
            <person name="Berlin A."/>
            <person name="Chapman S.B."/>
            <person name="Goldberg J."/>
            <person name="Griggs A."/>
            <person name="Gujja S."/>
            <person name="Hansen M."/>
            <person name="Howarth C."/>
            <person name="Imamovic A."/>
            <person name="Larimer J."/>
            <person name="McCowen C."/>
            <person name="Montmayeur A."/>
            <person name="Murphy C."/>
            <person name="Neiman D."/>
            <person name="Pearson M."/>
            <person name="Priest M."/>
            <person name="Roberts A."/>
            <person name="Saif S."/>
            <person name="Shea T."/>
            <person name="Sisk P."/>
            <person name="Sykes S."/>
            <person name="Wortman J."/>
            <person name="Nusbaum C."/>
            <person name="Birren B."/>
        </authorList>
    </citation>
    <scope>NUCLEOTIDE SEQUENCE [LARGE SCALE GENOMIC DNA]</scope>
    <source>
        <strain evidence="4 5">VD048</strain>
    </source>
</reference>